<gene>
    <name evidence="2" type="ORF">HNQ60_003445</name>
</gene>
<dbReference type="Pfam" id="PF14321">
    <property type="entry name" value="DUF4382"/>
    <property type="match status" value="1"/>
</dbReference>
<dbReference type="EMBL" id="JACHHZ010000004">
    <property type="protein sequence ID" value="MBB6094558.1"/>
    <property type="molecule type" value="Genomic_DNA"/>
</dbReference>
<feature type="domain" description="DUF4382" evidence="1">
    <location>
        <begin position="49"/>
        <end position="182"/>
    </location>
</feature>
<dbReference type="InterPro" id="IPR025491">
    <property type="entry name" value="DUF4382"/>
</dbReference>
<evidence type="ECO:0000313" key="2">
    <source>
        <dbReference type="EMBL" id="MBB6094558.1"/>
    </source>
</evidence>
<dbReference type="AlphaFoldDB" id="A0A841HR41"/>
<proteinExistence type="predicted"/>
<comment type="caution">
    <text evidence="2">The sequence shown here is derived from an EMBL/GenBank/DDBJ whole genome shotgun (WGS) entry which is preliminary data.</text>
</comment>
<evidence type="ECO:0000313" key="3">
    <source>
        <dbReference type="Proteomes" id="UP000588068"/>
    </source>
</evidence>
<sequence length="619" mass="64163">MRVPVLVRFAAGAIGALMLAGCGSGGGDAATQQPPGPVYSGCVTPADCGNVIIAMTDADGDFLSYTVDVQSLTLKRANGDTVETLPLTTRIDFAQVVDLSEFLTSATVPNGAYVEGSLRLDYSNAAVTVESNGQPVEARVVGADGSPLGIVDVRVVLDNRNHLTVSPGRPSLLTLDFDLAASNTVDLTTSPATVTATPSLVASLEPVDEKDLRLRGPLVSVDAASSSYVVDVRPFGHRSGKFGQVTVYTNASTAFEVNGTASTGAAGLQALATAGAGTQTLAVGTLSRGDRRFDAQTVYAGTSVPGAGVDAVLGNVLSRVGDELIVRGGTLDRSDDGSSRFIRDPIVVRVSSTTKVLRVGAPSSSAFDSQDVSVGQRVLAFGSIEDEAGAAVLDATQGRVRMLPTHLSGTVHDVSAGNLELQLESIDGRAVGAFDFAGTGASADQDADPDSYEVSTGFLGGNLREGRSVRVLGFATTFGAAPPDFEARTVVDMRDSRSSLTVTWGMDGTDAPFSTADDSGLIVDLQNPDLGRLHVLRTGWRVRDLLDLPASPQLVPTGDRAAFVVASRGSCRSFHEFADFLAEIQRQLTAGGAARSLTAHGVYDENANVLRAKSIVVIL</sequence>
<protein>
    <recommendedName>
        <fullName evidence="1">DUF4382 domain-containing protein</fullName>
    </recommendedName>
</protein>
<dbReference type="RefSeq" id="WP_184333972.1">
    <property type="nucleotide sequence ID" value="NZ_JACHHZ010000004.1"/>
</dbReference>
<keyword evidence="3" id="KW-1185">Reference proteome</keyword>
<dbReference type="Proteomes" id="UP000588068">
    <property type="component" value="Unassembled WGS sequence"/>
</dbReference>
<evidence type="ECO:0000259" key="1">
    <source>
        <dbReference type="Pfam" id="PF14321"/>
    </source>
</evidence>
<dbReference type="PROSITE" id="PS51257">
    <property type="entry name" value="PROKAR_LIPOPROTEIN"/>
    <property type="match status" value="1"/>
</dbReference>
<organism evidence="2 3">
    <name type="scientific">Povalibacter uvarum</name>
    <dbReference type="NCBI Taxonomy" id="732238"/>
    <lineage>
        <taxon>Bacteria</taxon>
        <taxon>Pseudomonadati</taxon>
        <taxon>Pseudomonadota</taxon>
        <taxon>Gammaproteobacteria</taxon>
        <taxon>Steroidobacterales</taxon>
        <taxon>Steroidobacteraceae</taxon>
        <taxon>Povalibacter</taxon>
    </lineage>
</organism>
<accession>A0A841HR41</accession>
<name>A0A841HR41_9GAMM</name>
<reference evidence="2 3" key="1">
    <citation type="submission" date="2020-08" db="EMBL/GenBank/DDBJ databases">
        <title>Genomic Encyclopedia of Type Strains, Phase IV (KMG-IV): sequencing the most valuable type-strain genomes for metagenomic binning, comparative biology and taxonomic classification.</title>
        <authorList>
            <person name="Goeker M."/>
        </authorList>
    </citation>
    <scope>NUCLEOTIDE SEQUENCE [LARGE SCALE GENOMIC DNA]</scope>
    <source>
        <strain evidence="2 3">DSM 26723</strain>
    </source>
</reference>